<sequence>MPAFIHKTQRPVALWSPMLWMASSTKIIHLCYVHCLCKSHSLRYCPRFAHMKSQSATDGLPDGFSLSKFSKSYTIHYSYIRSA</sequence>
<proteinExistence type="predicted"/>
<accession>A0A2M4CAW3</accession>
<dbReference type="AlphaFoldDB" id="A0A2M4CAW3"/>
<protein>
    <submittedName>
        <fullName evidence="1">Putative secreted protein</fullName>
    </submittedName>
</protein>
<reference evidence="1" key="1">
    <citation type="submission" date="2018-01" db="EMBL/GenBank/DDBJ databases">
        <title>An insight into the sialome of Amazonian anophelines.</title>
        <authorList>
            <person name="Ribeiro J.M."/>
            <person name="Scarpassa V."/>
            <person name="Calvo E."/>
        </authorList>
    </citation>
    <scope>NUCLEOTIDE SEQUENCE</scope>
    <source>
        <tissue evidence="1">Salivary glands</tissue>
    </source>
</reference>
<name>A0A2M4CAW3_9DIPT</name>
<evidence type="ECO:0000313" key="1">
    <source>
        <dbReference type="EMBL" id="MBW62496.1"/>
    </source>
</evidence>
<dbReference type="EMBL" id="GGFJ01013355">
    <property type="protein sequence ID" value="MBW62496.1"/>
    <property type="molecule type" value="Transcribed_RNA"/>
</dbReference>
<organism evidence="1">
    <name type="scientific">Anopheles marajoara</name>
    <dbReference type="NCBI Taxonomy" id="58244"/>
    <lineage>
        <taxon>Eukaryota</taxon>
        <taxon>Metazoa</taxon>
        <taxon>Ecdysozoa</taxon>
        <taxon>Arthropoda</taxon>
        <taxon>Hexapoda</taxon>
        <taxon>Insecta</taxon>
        <taxon>Pterygota</taxon>
        <taxon>Neoptera</taxon>
        <taxon>Endopterygota</taxon>
        <taxon>Diptera</taxon>
        <taxon>Nematocera</taxon>
        <taxon>Culicoidea</taxon>
        <taxon>Culicidae</taxon>
        <taxon>Anophelinae</taxon>
        <taxon>Anopheles</taxon>
    </lineage>
</organism>